<gene>
    <name evidence="2" type="ORF">SP5_073_00560</name>
</gene>
<protein>
    <submittedName>
        <fullName evidence="2">Uncharacterized protein</fullName>
    </submittedName>
</protein>
<evidence type="ECO:0000313" key="3">
    <source>
        <dbReference type="Proteomes" id="UP000032305"/>
    </source>
</evidence>
<keyword evidence="3" id="KW-1185">Reference proteome</keyword>
<proteinExistence type="predicted"/>
<reference evidence="2 3" key="1">
    <citation type="submission" date="2014-11" db="EMBL/GenBank/DDBJ databases">
        <title>Whole genome shotgun sequence of Sphingomonas parapaucimobilis NBRC 15100.</title>
        <authorList>
            <person name="Katano-Makiyama Y."/>
            <person name="Hosoyama A."/>
            <person name="Hashimoto M."/>
            <person name="Hosoyama Y."/>
            <person name="Noguchi M."/>
            <person name="Numata M."/>
            <person name="Tsuchikane K."/>
            <person name="Hirakata S."/>
            <person name="Uohara A."/>
            <person name="Shimodaira J."/>
            <person name="Ohji S."/>
            <person name="Ichikawa N."/>
            <person name="Kimura A."/>
            <person name="Yamazoe A."/>
            <person name="Fujita N."/>
        </authorList>
    </citation>
    <scope>NUCLEOTIDE SEQUENCE [LARGE SCALE GENOMIC DNA]</scope>
    <source>
        <strain evidence="2 3">NBRC 15100</strain>
    </source>
</reference>
<organism evidence="2 3">
    <name type="scientific">Sphingomonas parapaucimobilis NBRC 15100</name>
    <dbReference type="NCBI Taxonomy" id="1219049"/>
    <lineage>
        <taxon>Bacteria</taxon>
        <taxon>Pseudomonadati</taxon>
        <taxon>Pseudomonadota</taxon>
        <taxon>Alphaproteobacteria</taxon>
        <taxon>Sphingomonadales</taxon>
        <taxon>Sphingomonadaceae</taxon>
        <taxon>Sphingomonas</taxon>
    </lineage>
</organism>
<evidence type="ECO:0000256" key="1">
    <source>
        <dbReference type="SAM" id="MobiDB-lite"/>
    </source>
</evidence>
<feature type="region of interest" description="Disordered" evidence="1">
    <location>
        <begin position="1"/>
        <end position="28"/>
    </location>
</feature>
<name>A0A0A1W9S5_9SPHN</name>
<dbReference type="AlphaFoldDB" id="A0A0A1W9S5"/>
<feature type="region of interest" description="Disordered" evidence="1">
    <location>
        <begin position="61"/>
        <end position="108"/>
    </location>
</feature>
<dbReference type="Proteomes" id="UP000032305">
    <property type="component" value="Unassembled WGS sequence"/>
</dbReference>
<comment type="caution">
    <text evidence="2">The sequence shown here is derived from an EMBL/GenBank/DDBJ whole genome shotgun (WGS) entry which is preliminary data.</text>
</comment>
<feature type="compositionally biased region" description="Polar residues" evidence="1">
    <location>
        <begin position="74"/>
        <end position="90"/>
    </location>
</feature>
<accession>A0A0A1W9S5</accession>
<dbReference type="EMBL" id="BBPI01000073">
    <property type="protein sequence ID" value="GAM02128.1"/>
    <property type="molecule type" value="Genomic_DNA"/>
</dbReference>
<feature type="compositionally biased region" description="Polar residues" evidence="1">
    <location>
        <begin position="99"/>
        <end position="108"/>
    </location>
</feature>
<sequence>MPRSVSSVRPGGVASLVDGAPKEMTDPISLRASPAILRDMDVGSREMFAAMERVGVALPVRHDAPPAGPVAQTGEGTTALGSNYQASTTGPRPLWPIASASNFPWPQA</sequence>
<evidence type="ECO:0000313" key="2">
    <source>
        <dbReference type="EMBL" id="GAM02128.1"/>
    </source>
</evidence>